<dbReference type="AlphaFoldDB" id="K5WKC9"/>
<dbReference type="Gene3D" id="3.40.50.720">
    <property type="entry name" value="NAD(P)-binding Rossmann-like Domain"/>
    <property type="match status" value="1"/>
</dbReference>
<sequence>MNVVIVGGHGNVAMRLTRLLTPRANTKIVSIFRNPAHSDEVSATGATPLVLSLEDAPKERFAEVFGGIDVVYFSAGAGGKGEPDRTRKVDYDGALKVFDALELVRGPKPRLIMVSALDARDRNIRPPHYTDEDLEHSVAAWKMLGAYIQAKYDADKNLVGRTAFKWTIVRPGALTNEPGTGRATVGKAPLKSVISRDDVALTLALLVDRPDAAGLAIDLNGDNDEIEQALDAFIKKGETDFLG</sequence>
<dbReference type="RefSeq" id="XP_007400985.1">
    <property type="nucleotide sequence ID" value="XM_007400923.1"/>
</dbReference>
<gene>
    <name evidence="2" type="ORF">PHACADRAFT_264166</name>
</gene>
<dbReference type="KEGG" id="pco:PHACADRAFT_264166"/>
<feature type="domain" description="NAD(P)-binding" evidence="1">
    <location>
        <begin position="7"/>
        <end position="209"/>
    </location>
</feature>
<dbReference type="Pfam" id="PF13460">
    <property type="entry name" value="NAD_binding_10"/>
    <property type="match status" value="1"/>
</dbReference>
<evidence type="ECO:0000313" key="2">
    <source>
        <dbReference type="EMBL" id="EKM50722.1"/>
    </source>
</evidence>
<dbReference type="Proteomes" id="UP000008370">
    <property type="component" value="Unassembled WGS sequence"/>
</dbReference>
<proteinExistence type="predicted"/>
<dbReference type="HOGENOM" id="CLU_025711_1_1_1"/>
<organism evidence="2 3">
    <name type="scientific">Phanerochaete carnosa (strain HHB-10118-sp)</name>
    <name type="common">White-rot fungus</name>
    <name type="synonym">Peniophora carnosa</name>
    <dbReference type="NCBI Taxonomy" id="650164"/>
    <lineage>
        <taxon>Eukaryota</taxon>
        <taxon>Fungi</taxon>
        <taxon>Dikarya</taxon>
        <taxon>Basidiomycota</taxon>
        <taxon>Agaricomycotina</taxon>
        <taxon>Agaricomycetes</taxon>
        <taxon>Polyporales</taxon>
        <taxon>Phanerochaetaceae</taxon>
        <taxon>Phanerochaete</taxon>
    </lineage>
</organism>
<dbReference type="OrthoDB" id="10254604at2759"/>
<dbReference type="FunCoup" id="K5WKC9">
    <property type="interactions" value="10"/>
</dbReference>
<reference evidence="2 3" key="1">
    <citation type="journal article" date="2012" name="BMC Genomics">
        <title>Comparative genomics of the white-rot fungi, Phanerochaete carnosa and P. chrysosporium, to elucidate the genetic basis of the distinct wood types they colonize.</title>
        <authorList>
            <person name="Suzuki H."/>
            <person name="MacDonald J."/>
            <person name="Syed K."/>
            <person name="Salamov A."/>
            <person name="Hori C."/>
            <person name="Aerts A."/>
            <person name="Henrissat B."/>
            <person name="Wiebenga A."/>
            <person name="vanKuyk P.A."/>
            <person name="Barry K."/>
            <person name="Lindquist E."/>
            <person name="LaButti K."/>
            <person name="Lapidus A."/>
            <person name="Lucas S."/>
            <person name="Coutinho P."/>
            <person name="Gong Y."/>
            <person name="Samejima M."/>
            <person name="Mahadevan R."/>
            <person name="Abou-Zaid M."/>
            <person name="de Vries R.P."/>
            <person name="Igarashi K."/>
            <person name="Yadav J.S."/>
            <person name="Grigoriev I.V."/>
            <person name="Master E.R."/>
        </authorList>
    </citation>
    <scope>NUCLEOTIDE SEQUENCE [LARGE SCALE GENOMIC DNA]</scope>
    <source>
        <strain evidence="2 3">HHB-10118-sp</strain>
    </source>
</reference>
<dbReference type="InterPro" id="IPR016040">
    <property type="entry name" value="NAD(P)-bd_dom"/>
</dbReference>
<accession>K5WKC9</accession>
<dbReference type="SUPFAM" id="SSF51735">
    <property type="entry name" value="NAD(P)-binding Rossmann-fold domains"/>
    <property type="match status" value="1"/>
</dbReference>
<evidence type="ECO:0000259" key="1">
    <source>
        <dbReference type="Pfam" id="PF13460"/>
    </source>
</evidence>
<keyword evidence="3" id="KW-1185">Reference proteome</keyword>
<protein>
    <recommendedName>
        <fullName evidence="1">NAD(P)-binding domain-containing protein</fullName>
    </recommendedName>
</protein>
<dbReference type="GeneID" id="18918759"/>
<name>K5WKC9_PHACS</name>
<dbReference type="PANTHER" id="PTHR15020:SF50">
    <property type="entry name" value="UPF0659 PROTEIN YMR090W"/>
    <property type="match status" value="1"/>
</dbReference>
<dbReference type="InterPro" id="IPR036291">
    <property type="entry name" value="NAD(P)-bd_dom_sf"/>
</dbReference>
<dbReference type="PANTHER" id="PTHR15020">
    <property type="entry name" value="FLAVIN REDUCTASE-RELATED"/>
    <property type="match status" value="1"/>
</dbReference>
<evidence type="ECO:0000313" key="3">
    <source>
        <dbReference type="Proteomes" id="UP000008370"/>
    </source>
</evidence>
<dbReference type="STRING" id="650164.K5WKC9"/>
<dbReference type="InParanoid" id="K5WKC9"/>
<dbReference type="EMBL" id="JH930478">
    <property type="protein sequence ID" value="EKM50722.1"/>
    <property type="molecule type" value="Genomic_DNA"/>
</dbReference>